<dbReference type="STRING" id="177439.DP1329"/>
<evidence type="ECO:0000313" key="1">
    <source>
        <dbReference type="EMBL" id="CAG36058.1"/>
    </source>
</evidence>
<gene>
    <name evidence="1" type="ordered locus">DP1329</name>
</gene>
<proteinExistence type="predicted"/>
<dbReference type="KEGG" id="dps:DP1329"/>
<reference evidence="2" key="1">
    <citation type="journal article" date="2004" name="Environ. Microbiol.">
        <title>The genome of Desulfotalea psychrophila, a sulfate-reducing bacterium from permanently cold Arctic sediments.</title>
        <authorList>
            <person name="Rabus R."/>
            <person name="Ruepp A."/>
            <person name="Frickey T."/>
            <person name="Rattei T."/>
            <person name="Fartmann B."/>
            <person name="Stark M."/>
            <person name="Bauer M."/>
            <person name="Zibat A."/>
            <person name="Lombardot T."/>
            <person name="Becker I."/>
            <person name="Amann J."/>
            <person name="Gellner K."/>
            <person name="Teeling H."/>
            <person name="Leuschner W.D."/>
            <person name="Gloeckner F.-O."/>
            <person name="Lupas A.N."/>
            <person name="Amann R."/>
            <person name="Klenk H.-P."/>
        </authorList>
    </citation>
    <scope>NUCLEOTIDE SEQUENCE [LARGE SCALE GENOMIC DNA]</scope>
    <source>
        <strain evidence="2">DSM 12343 / LSv54</strain>
    </source>
</reference>
<dbReference type="HOGENOM" id="CLU_092437_0_0_7"/>
<evidence type="ECO:0000313" key="2">
    <source>
        <dbReference type="Proteomes" id="UP000000602"/>
    </source>
</evidence>
<dbReference type="eggNOG" id="ENOG5032UMD">
    <property type="taxonomic scope" value="Bacteria"/>
</dbReference>
<organism evidence="1 2">
    <name type="scientific">Desulfotalea psychrophila (strain LSv54 / DSM 12343)</name>
    <dbReference type="NCBI Taxonomy" id="177439"/>
    <lineage>
        <taxon>Bacteria</taxon>
        <taxon>Pseudomonadati</taxon>
        <taxon>Thermodesulfobacteriota</taxon>
        <taxon>Desulfobulbia</taxon>
        <taxon>Desulfobulbales</taxon>
        <taxon>Desulfocapsaceae</taxon>
        <taxon>Desulfotalea</taxon>
    </lineage>
</organism>
<sequence>MVPSLQRDVCRKVKIFIIHYKETLLKTLLHAILIFTLILLASCSSKAPTMTEEQKQEAAQSVASIAVLSTTVYLSDVSPEKKKELTAGAVFVDTRIQEELTGNAKVQFVGDRQQYKEFPEVDGGLKETALSIGKSFGCDAVLVPTLERFVERVGSNMSVTSPASARFSLVLLDTQTGQTIWTRQFKETQQSFMSNILAFGKMQERGLKWITVEQMVGQAIKEQLADCPYL</sequence>
<keyword evidence="2" id="KW-1185">Reference proteome</keyword>
<evidence type="ECO:0008006" key="3">
    <source>
        <dbReference type="Google" id="ProtNLM"/>
    </source>
</evidence>
<dbReference type="Proteomes" id="UP000000602">
    <property type="component" value="Chromosome"/>
</dbReference>
<dbReference type="EMBL" id="CR522870">
    <property type="protein sequence ID" value="CAG36058.1"/>
    <property type="molecule type" value="Genomic_DNA"/>
</dbReference>
<dbReference type="Gene3D" id="3.40.50.10610">
    <property type="entry name" value="ABC-type transport auxiliary lipoprotein component"/>
    <property type="match status" value="1"/>
</dbReference>
<protein>
    <recommendedName>
        <fullName evidence="3">Lipoprotein</fullName>
    </recommendedName>
</protein>
<accession>Q6ANL6</accession>
<name>Q6ANL6_DESPS</name>
<dbReference type="AlphaFoldDB" id="Q6ANL6"/>